<dbReference type="AlphaFoldDB" id="A0A5C1HYH8"/>
<dbReference type="OrthoDB" id="9784036at2"/>
<evidence type="ECO:0000256" key="1">
    <source>
        <dbReference type="ARBA" id="ARBA00005622"/>
    </source>
</evidence>
<dbReference type="Pfam" id="PF00756">
    <property type="entry name" value="Esterase"/>
    <property type="match status" value="1"/>
</dbReference>
<comment type="similarity">
    <text evidence="1">Belongs to the esterase D family.</text>
</comment>
<name>A0A5C1HYH8_9SPHI</name>
<dbReference type="SMART" id="SM00028">
    <property type="entry name" value="TPR"/>
    <property type="match status" value="2"/>
</dbReference>
<dbReference type="SUPFAM" id="SSF48452">
    <property type="entry name" value="TPR-like"/>
    <property type="match status" value="1"/>
</dbReference>
<dbReference type="PROSITE" id="PS50005">
    <property type="entry name" value="TPR"/>
    <property type="match status" value="2"/>
</dbReference>
<dbReference type="PANTHER" id="PTHR40841:SF2">
    <property type="entry name" value="SIDEROPHORE-DEGRADING ESTERASE (EUROFUNG)"/>
    <property type="match status" value="1"/>
</dbReference>
<proteinExistence type="inferred from homology"/>
<feature type="repeat" description="TPR" evidence="3">
    <location>
        <begin position="355"/>
        <end position="388"/>
    </location>
</feature>
<dbReference type="PANTHER" id="PTHR40841">
    <property type="entry name" value="SIDEROPHORE TRIACETYLFUSARININE C ESTERASE"/>
    <property type="match status" value="1"/>
</dbReference>
<accession>A0A5C1HYH8</accession>
<reference evidence="4" key="1">
    <citation type="submission" date="2019-08" db="EMBL/GenBank/DDBJ databases">
        <title>Comparative genome analysis confer to the adaptation heavy metal polluted environment.</title>
        <authorList>
            <person name="Li Y."/>
        </authorList>
    </citation>
    <scope>NUCLEOTIDE SEQUENCE [LARGE SCALE GENOMIC DNA]</scope>
    <source>
        <strain evidence="4">P1</strain>
    </source>
</reference>
<dbReference type="KEGG" id="mrub:DEO27_012750"/>
<dbReference type="SUPFAM" id="SSF53474">
    <property type="entry name" value="alpha/beta-Hydrolases"/>
    <property type="match status" value="1"/>
</dbReference>
<keyword evidence="5" id="KW-1185">Reference proteome</keyword>
<dbReference type="Proteomes" id="UP000251402">
    <property type="component" value="Chromosome"/>
</dbReference>
<gene>
    <name evidence="4" type="ORF">DEO27_012750</name>
</gene>
<dbReference type="EMBL" id="CP043450">
    <property type="protein sequence ID" value="QEM10854.1"/>
    <property type="molecule type" value="Genomic_DNA"/>
</dbReference>
<keyword evidence="3" id="KW-0802">TPR repeat</keyword>
<evidence type="ECO:0000313" key="4">
    <source>
        <dbReference type="EMBL" id="QEM10854.1"/>
    </source>
</evidence>
<sequence>MEAFITFNSAVGNVAVILNQQINSHMKKLILILFHLTIAYLLKAQPPQQPIVLGRIDTVYSNILKENRPLWVYTPGYDTNYFSKPEFPVLYVLDADDHFMSLVTMVKELSATAGNTVLPQMIIVGILNTPHHRTRDLTPTNTAMDKSSGGGENFASFIQSELIPYIDKRYSTAPYRTMIGHSLGGLTAINILLKHPQVFNAYIAIDPSMFYDNDNLLKQTTAIFKQKNFSGKKLFLGFANTMNPGMDTVQVKRDTSGISHHIRSIMKLADNLTLNKTNNLQWAKKYYPDDDHNSVPINAEYDGLRFIFKNNRFPRNQPYNQYFDKQYSGAQLRKMIDEHYSLMSKERGYTVHPPEAEMNGIGYAFLQQKDYEKAAMFFQVNIDNYPKNFNVYDSIGDCFLARGDNANAEKYFKKALSIKYTKEIMDKLDKVQAAK</sequence>
<evidence type="ECO:0000256" key="3">
    <source>
        <dbReference type="PROSITE-ProRule" id="PRU00339"/>
    </source>
</evidence>
<dbReference type="InterPro" id="IPR011990">
    <property type="entry name" value="TPR-like_helical_dom_sf"/>
</dbReference>
<feature type="repeat" description="TPR" evidence="3">
    <location>
        <begin position="389"/>
        <end position="422"/>
    </location>
</feature>
<organism evidence="4 5">
    <name type="scientific">Mucilaginibacter rubeus</name>
    <dbReference type="NCBI Taxonomy" id="2027860"/>
    <lineage>
        <taxon>Bacteria</taxon>
        <taxon>Pseudomonadati</taxon>
        <taxon>Bacteroidota</taxon>
        <taxon>Sphingobacteriia</taxon>
        <taxon>Sphingobacteriales</taxon>
        <taxon>Sphingobacteriaceae</taxon>
        <taxon>Mucilaginibacter</taxon>
    </lineage>
</organism>
<dbReference type="Gene3D" id="3.40.50.1820">
    <property type="entry name" value="alpha/beta hydrolase"/>
    <property type="match status" value="1"/>
</dbReference>
<evidence type="ECO:0000256" key="2">
    <source>
        <dbReference type="ARBA" id="ARBA00022801"/>
    </source>
</evidence>
<protein>
    <submittedName>
        <fullName evidence="4">Alpha/beta hydrolase</fullName>
    </submittedName>
</protein>
<dbReference type="InterPro" id="IPR052558">
    <property type="entry name" value="Siderophore_Hydrolase_D"/>
</dbReference>
<keyword evidence="2 4" id="KW-0378">Hydrolase</keyword>
<dbReference type="InterPro" id="IPR029058">
    <property type="entry name" value="AB_hydrolase_fold"/>
</dbReference>
<dbReference type="InterPro" id="IPR019734">
    <property type="entry name" value="TPR_rpt"/>
</dbReference>
<evidence type="ECO:0000313" key="5">
    <source>
        <dbReference type="Proteomes" id="UP000251402"/>
    </source>
</evidence>
<dbReference type="GO" id="GO:0016788">
    <property type="term" value="F:hydrolase activity, acting on ester bonds"/>
    <property type="evidence" value="ECO:0007669"/>
    <property type="project" value="TreeGrafter"/>
</dbReference>
<dbReference type="InterPro" id="IPR000801">
    <property type="entry name" value="Esterase-like"/>
</dbReference>